<gene>
    <name evidence="2" type="ORF">SNR37_001021</name>
</gene>
<dbReference type="EMBL" id="JAYDYW010000015">
    <property type="protein sequence ID" value="MEE1675695.1"/>
    <property type="molecule type" value="Genomic_DNA"/>
</dbReference>
<comment type="caution">
    <text evidence="2">The sequence shown here is derived from an EMBL/GenBank/DDBJ whole genome shotgun (WGS) entry which is preliminary data.</text>
</comment>
<evidence type="ECO:0000313" key="3">
    <source>
        <dbReference type="Proteomes" id="UP001310248"/>
    </source>
</evidence>
<feature type="region of interest" description="Disordered" evidence="1">
    <location>
        <begin position="1"/>
        <end position="32"/>
    </location>
</feature>
<organism evidence="2 3">
    <name type="scientific">Agarivorans aestuarii</name>
    <dbReference type="NCBI Taxonomy" id="1563703"/>
    <lineage>
        <taxon>Bacteria</taxon>
        <taxon>Pseudomonadati</taxon>
        <taxon>Pseudomonadota</taxon>
        <taxon>Gammaproteobacteria</taxon>
        <taxon>Alteromonadales</taxon>
        <taxon>Alteromonadaceae</taxon>
        <taxon>Agarivorans</taxon>
    </lineage>
</organism>
<dbReference type="Proteomes" id="UP001310248">
    <property type="component" value="Unassembled WGS sequence"/>
</dbReference>
<feature type="compositionally biased region" description="Basic residues" evidence="1">
    <location>
        <begin position="16"/>
        <end position="25"/>
    </location>
</feature>
<accession>A0ABU7G8V1</accession>
<sequence length="63" mass="7171">MLANQAKDMELSLLPSRRRRNRRNSLPKSELDVNVSTKLRDNQQLAKESLATVSESCIVQCLD</sequence>
<evidence type="ECO:0000313" key="2">
    <source>
        <dbReference type="EMBL" id="MEE1675695.1"/>
    </source>
</evidence>
<protein>
    <submittedName>
        <fullName evidence="2">Uncharacterized protein</fullName>
    </submittedName>
</protein>
<dbReference type="RefSeq" id="WP_163134641.1">
    <property type="nucleotide sequence ID" value="NZ_JAYDYW010000015.1"/>
</dbReference>
<keyword evidence="3" id="KW-1185">Reference proteome</keyword>
<proteinExistence type="predicted"/>
<reference evidence="3" key="1">
    <citation type="submission" date="2023-07" db="EMBL/GenBank/DDBJ databases">
        <title>Draft genome sequence of Agarivorans aestuarii strain ZMCS4, a CAZymes producing bacteria isolated from the marine brown algae Clodostephus spongiosus.</title>
        <authorList>
            <person name="Lorente B."/>
            <person name="Cabral C."/>
            <person name="Frias J."/>
            <person name="Faria J."/>
            <person name="Toubarro D."/>
        </authorList>
    </citation>
    <scope>NUCLEOTIDE SEQUENCE [LARGE SCALE GENOMIC DNA]</scope>
    <source>
        <strain evidence="3">ZMCS4</strain>
    </source>
</reference>
<reference evidence="2 3" key="2">
    <citation type="submission" date="2023-12" db="EMBL/GenBank/DDBJ databases">
        <authorList>
            <consortium name="Cladostephus spongiosus"/>
            <person name="Lorente B."/>
            <person name="Cabral C."/>
            <person name="Frias J."/>
            <person name="Faria J."/>
            <person name="Toubarro D."/>
        </authorList>
    </citation>
    <scope>NUCLEOTIDE SEQUENCE [LARGE SCALE GENOMIC DNA]</scope>
    <source>
        <strain evidence="2 3">ZMCS4</strain>
    </source>
</reference>
<evidence type="ECO:0000256" key="1">
    <source>
        <dbReference type="SAM" id="MobiDB-lite"/>
    </source>
</evidence>
<name>A0ABU7G8V1_9ALTE</name>